<reference evidence="2 3" key="1">
    <citation type="submission" date="2018-04" db="EMBL/GenBank/DDBJ databases">
        <title>Genomic Encyclopedia of Type Strains, Phase IV (KMG-IV): sequencing the most valuable type-strain genomes for metagenomic binning, comparative biology and taxonomic classification.</title>
        <authorList>
            <person name="Goeker M."/>
        </authorList>
    </citation>
    <scope>NUCLEOTIDE SEQUENCE [LARGE SCALE GENOMIC DNA]</scope>
    <source>
        <strain evidence="2 3">DSM 104150</strain>
    </source>
</reference>
<dbReference type="OrthoDB" id="9769143at2"/>
<feature type="chain" id="PRO_5016405084" evidence="1">
    <location>
        <begin position="29"/>
        <end position="698"/>
    </location>
</feature>
<keyword evidence="1" id="KW-0732">Signal</keyword>
<protein>
    <submittedName>
        <fullName evidence="2">Uncharacterized protein</fullName>
    </submittedName>
</protein>
<dbReference type="RefSeq" id="WP_110265426.1">
    <property type="nucleotide sequence ID" value="NZ_CAWNXA010000006.1"/>
</dbReference>
<evidence type="ECO:0000256" key="1">
    <source>
        <dbReference type="SAM" id="SignalP"/>
    </source>
</evidence>
<feature type="signal peptide" evidence="1">
    <location>
        <begin position="1"/>
        <end position="28"/>
    </location>
</feature>
<evidence type="ECO:0000313" key="3">
    <source>
        <dbReference type="Proteomes" id="UP000248330"/>
    </source>
</evidence>
<sequence>MNDFHVRQHLLKSGALAVGLGLSVPASAGLFEDMDVSFGGFVRAEMAARTTALENPNNQGGNYFNDRSVGRTAFVPPALLPVVGGSDGLLQVLVPGTELGEWGSVVLPLFGDNIRRGDEIVSVDNDFNYTVLRAEGEVGIRFSSELRLIARVRAVYDPTFYDEWDARSVEQFNNGIEGGEDFDERLYTRSPNYFDYIVAGGNTPNPLEWTGRDYQVYFPALVLEYNTGDFNFRIGNQQIAWGQSIFFRVFDLPNGLDLRRHSILDRALEEFSDKRVPMLSARLSYQMTDNILLDSYVGKFQPTVLGNPNTPYNIIPVQFTVQDRYEQGGYDDELVYGLRLKADYGQWGWQAAASRRYGPEGVYRWTKSGVNKQLTGPLGSLVNVLYAAKVPAGDGGFCNGGAFDATLCRRYADSGEALANSPFEASPGGVYSADEWFRYAAEVRLDGITGLNASITDFDGSQDVYATPVENARQAAAQLNTFFIAANDSLRGHIEREYFQENVFALGVSYVNESDNDFLNQLIFNIEAQYTPERTFTNITLGQEYIRQDEYTVSLVIDKWHRFFAEFPGTYIVFQALTKNRSDLVGRHLSGYGGKPLNELEPTATRATTGKNDNANYVVFGFLQPFPNKIWEIEFATLFDPEGGIFAQPGVRWNPGKGVTVEGFYNYINGELWGNPNDNLLSTLDFAEEFTLRLTYQF</sequence>
<name>A0A318EBH5_9GAMM</name>
<evidence type="ECO:0000313" key="2">
    <source>
        <dbReference type="EMBL" id="PXV67105.1"/>
    </source>
</evidence>
<dbReference type="EMBL" id="QICN01000006">
    <property type="protein sequence ID" value="PXV67105.1"/>
    <property type="molecule type" value="Genomic_DNA"/>
</dbReference>
<accession>A0A318EBH5</accession>
<gene>
    <name evidence="2" type="ORF">C8D93_10682</name>
</gene>
<keyword evidence="3" id="KW-1185">Reference proteome</keyword>
<proteinExistence type="predicted"/>
<dbReference type="AlphaFoldDB" id="A0A318EBH5"/>
<comment type="caution">
    <text evidence="2">The sequence shown here is derived from an EMBL/GenBank/DDBJ whole genome shotgun (WGS) entry which is preliminary data.</text>
</comment>
<dbReference type="InterPro" id="IPR010727">
    <property type="entry name" value="DUF1302"/>
</dbReference>
<organism evidence="2 3">
    <name type="scientific">Sinimarinibacterium flocculans</name>
    <dbReference type="NCBI Taxonomy" id="985250"/>
    <lineage>
        <taxon>Bacteria</taxon>
        <taxon>Pseudomonadati</taxon>
        <taxon>Pseudomonadota</taxon>
        <taxon>Gammaproteobacteria</taxon>
        <taxon>Nevskiales</taxon>
        <taxon>Nevskiaceae</taxon>
        <taxon>Sinimarinibacterium</taxon>
    </lineage>
</organism>
<dbReference type="Pfam" id="PF06980">
    <property type="entry name" value="DUF1302"/>
    <property type="match status" value="1"/>
</dbReference>
<dbReference type="Proteomes" id="UP000248330">
    <property type="component" value="Unassembled WGS sequence"/>
</dbReference>